<dbReference type="Proteomes" id="UP000002051">
    <property type="component" value="Chromosome 2"/>
</dbReference>
<dbReference type="EnsemblPlants" id="AES64206">
    <property type="protein sequence ID" value="AES64206"/>
    <property type="gene ID" value="MTR_2g019720"/>
</dbReference>
<gene>
    <name evidence="5" type="ordered locus">MTR_2g019720</name>
</gene>
<evidence type="ECO:0000256" key="3">
    <source>
        <dbReference type="ARBA" id="ARBA00023274"/>
    </source>
</evidence>
<dbReference type="eggNOG" id="KOG0829">
    <property type="taxonomic scope" value="Eukaryota"/>
</dbReference>
<dbReference type="InterPro" id="IPR023573">
    <property type="entry name" value="Ribosomal_eL20_dom"/>
</dbReference>
<evidence type="ECO:0000256" key="1">
    <source>
        <dbReference type="ARBA" id="ARBA00009362"/>
    </source>
</evidence>
<proteinExistence type="inferred from homology"/>
<keyword evidence="2 5" id="KW-0689">Ribosomal protein</keyword>
<keyword evidence="7" id="KW-1185">Reference proteome</keyword>
<name>G7IPY8_MEDTR</name>
<dbReference type="PaxDb" id="3880-AES64206"/>
<evidence type="ECO:0000313" key="5">
    <source>
        <dbReference type="EMBL" id="AES64206.2"/>
    </source>
</evidence>
<dbReference type="STRING" id="3880.G7IPY8"/>
<evidence type="ECO:0000256" key="2">
    <source>
        <dbReference type="ARBA" id="ARBA00022980"/>
    </source>
</evidence>
<organism evidence="5 7">
    <name type="scientific">Medicago truncatula</name>
    <name type="common">Barrel medic</name>
    <name type="synonym">Medicago tribuloides</name>
    <dbReference type="NCBI Taxonomy" id="3880"/>
    <lineage>
        <taxon>Eukaryota</taxon>
        <taxon>Viridiplantae</taxon>
        <taxon>Streptophyta</taxon>
        <taxon>Embryophyta</taxon>
        <taxon>Tracheophyta</taxon>
        <taxon>Spermatophyta</taxon>
        <taxon>Magnoliopsida</taxon>
        <taxon>eudicotyledons</taxon>
        <taxon>Gunneridae</taxon>
        <taxon>Pentapetalae</taxon>
        <taxon>rosids</taxon>
        <taxon>fabids</taxon>
        <taxon>Fabales</taxon>
        <taxon>Fabaceae</taxon>
        <taxon>Papilionoideae</taxon>
        <taxon>50 kb inversion clade</taxon>
        <taxon>NPAAA clade</taxon>
        <taxon>Hologalegina</taxon>
        <taxon>IRL clade</taxon>
        <taxon>Trifolieae</taxon>
        <taxon>Medicago</taxon>
    </lineage>
</organism>
<accession>A0A0C3UYL7</accession>
<reference evidence="5 7" key="1">
    <citation type="journal article" date="2011" name="Nature">
        <title>The Medicago genome provides insight into the evolution of rhizobial symbioses.</title>
        <authorList>
            <person name="Young N.D."/>
            <person name="Debelle F."/>
            <person name="Oldroyd G.E."/>
            <person name="Geurts R."/>
            <person name="Cannon S.B."/>
            <person name="Udvardi M.K."/>
            <person name="Benedito V.A."/>
            <person name="Mayer K.F."/>
            <person name="Gouzy J."/>
            <person name="Schoof H."/>
            <person name="Van de Peer Y."/>
            <person name="Proost S."/>
            <person name="Cook D.R."/>
            <person name="Meyers B.C."/>
            <person name="Spannagl M."/>
            <person name="Cheung F."/>
            <person name="De Mita S."/>
            <person name="Krishnakumar V."/>
            <person name="Gundlach H."/>
            <person name="Zhou S."/>
            <person name="Mudge J."/>
            <person name="Bharti A.K."/>
            <person name="Murray J.D."/>
            <person name="Naoumkina M.A."/>
            <person name="Rosen B."/>
            <person name="Silverstein K.A."/>
            <person name="Tang H."/>
            <person name="Rombauts S."/>
            <person name="Zhao P.X."/>
            <person name="Zhou P."/>
            <person name="Barbe V."/>
            <person name="Bardou P."/>
            <person name="Bechner M."/>
            <person name="Bellec A."/>
            <person name="Berger A."/>
            <person name="Berges H."/>
            <person name="Bidwell S."/>
            <person name="Bisseling T."/>
            <person name="Choisne N."/>
            <person name="Couloux A."/>
            <person name="Denny R."/>
            <person name="Deshpande S."/>
            <person name="Dai X."/>
            <person name="Doyle J.J."/>
            <person name="Dudez A.M."/>
            <person name="Farmer A.D."/>
            <person name="Fouteau S."/>
            <person name="Franken C."/>
            <person name="Gibelin C."/>
            <person name="Gish J."/>
            <person name="Goldstein S."/>
            <person name="Gonzalez A.J."/>
            <person name="Green P.J."/>
            <person name="Hallab A."/>
            <person name="Hartog M."/>
            <person name="Hua A."/>
            <person name="Humphray S.J."/>
            <person name="Jeong D.H."/>
            <person name="Jing Y."/>
            <person name="Jocker A."/>
            <person name="Kenton S.M."/>
            <person name="Kim D.J."/>
            <person name="Klee K."/>
            <person name="Lai H."/>
            <person name="Lang C."/>
            <person name="Lin S."/>
            <person name="Macmil S.L."/>
            <person name="Magdelenat G."/>
            <person name="Matthews L."/>
            <person name="McCorrison J."/>
            <person name="Monaghan E.L."/>
            <person name="Mun J.H."/>
            <person name="Najar F.Z."/>
            <person name="Nicholson C."/>
            <person name="Noirot C."/>
            <person name="O'Bleness M."/>
            <person name="Paule C.R."/>
            <person name="Poulain J."/>
            <person name="Prion F."/>
            <person name="Qin B."/>
            <person name="Qu C."/>
            <person name="Retzel E.F."/>
            <person name="Riddle C."/>
            <person name="Sallet E."/>
            <person name="Samain S."/>
            <person name="Samson N."/>
            <person name="Sanders I."/>
            <person name="Saurat O."/>
            <person name="Scarpelli C."/>
            <person name="Schiex T."/>
            <person name="Segurens B."/>
            <person name="Severin A.J."/>
            <person name="Sherrier D.J."/>
            <person name="Shi R."/>
            <person name="Sims S."/>
            <person name="Singer S.R."/>
            <person name="Sinharoy S."/>
            <person name="Sterck L."/>
            <person name="Viollet A."/>
            <person name="Wang B.B."/>
            <person name="Wang K."/>
            <person name="Wang M."/>
            <person name="Wang X."/>
            <person name="Warfsmann J."/>
            <person name="Weissenbach J."/>
            <person name="White D.D."/>
            <person name="White J.D."/>
            <person name="Wiley G.B."/>
            <person name="Wincker P."/>
            <person name="Xing Y."/>
            <person name="Yang L."/>
            <person name="Yao Z."/>
            <person name="Ying F."/>
            <person name="Zhai J."/>
            <person name="Zhou L."/>
            <person name="Zuber A."/>
            <person name="Denarie J."/>
            <person name="Dixon R.A."/>
            <person name="May G.D."/>
            <person name="Schwartz D.C."/>
            <person name="Rogers J."/>
            <person name="Quetier F."/>
            <person name="Town C.D."/>
            <person name="Roe B.A."/>
        </authorList>
    </citation>
    <scope>NUCLEOTIDE SEQUENCE [LARGE SCALE GENOMIC DNA]</scope>
    <source>
        <strain evidence="5">A17</strain>
        <strain evidence="6 7">cv. Jemalong A17</strain>
    </source>
</reference>
<accession>G7IPY8</accession>
<evidence type="ECO:0000259" key="4">
    <source>
        <dbReference type="Pfam" id="PF01775"/>
    </source>
</evidence>
<dbReference type="GO" id="GO:0006412">
    <property type="term" value="P:translation"/>
    <property type="evidence" value="ECO:0007669"/>
    <property type="project" value="InterPro"/>
</dbReference>
<dbReference type="Pfam" id="PF01775">
    <property type="entry name" value="Ribosomal_L18A"/>
    <property type="match status" value="1"/>
</dbReference>
<dbReference type="Gene3D" id="3.10.20.10">
    <property type="match status" value="1"/>
</dbReference>
<dbReference type="GO" id="GO:1990904">
    <property type="term" value="C:ribonucleoprotein complex"/>
    <property type="evidence" value="ECO:0007669"/>
    <property type="project" value="UniProtKB-KW"/>
</dbReference>
<reference evidence="6" key="3">
    <citation type="submission" date="2015-04" db="UniProtKB">
        <authorList>
            <consortium name="EnsemblPlants"/>
        </authorList>
    </citation>
    <scope>IDENTIFICATION</scope>
    <source>
        <strain evidence="6">cv. Jemalong A17</strain>
    </source>
</reference>
<keyword evidence="3" id="KW-0687">Ribonucleoprotein</keyword>
<comment type="similarity">
    <text evidence="1">Belongs to the eukaryotic ribosomal protein eL20 family.</text>
</comment>
<dbReference type="SUPFAM" id="SSF160374">
    <property type="entry name" value="RplX-like"/>
    <property type="match status" value="1"/>
</dbReference>
<dbReference type="GO" id="GO:0003735">
    <property type="term" value="F:structural constituent of ribosome"/>
    <property type="evidence" value="ECO:0007669"/>
    <property type="project" value="InterPro"/>
</dbReference>
<dbReference type="PANTHER" id="PTHR10052">
    <property type="entry name" value="60S RIBOSOMAL PROTEIN L18A"/>
    <property type="match status" value="1"/>
</dbReference>
<evidence type="ECO:0000313" key="7">
    <source>
        <dbReference type="Proteomes" id="UP000002051"/>
    </source>
</evidence>
<dbReference type="EMBL" id="CM001218">
    <property type="protein sequence ID" value="AES64206.2"/>
    <property type="molecule type" value="Genomic_DNA"/>
</dbReference>
<feature type="domain" description="Large ribosomal subunit protein eL20" evidence="4">
    <location>
        <begin position="1"/>
        <end position="37"/>
    </location>
</feature>
<dbReference type="InterPro" id="IPR021138">
    <property type="entry name" value="Ribosomal_eL20_eukaryotes"/>
</dbReference>
<dbReference type="GO" id="GO:0005840">
    <property type="term" value="C:ribosome"/>
    <property type="evidence" value="ECO:0007669"/>
    <property type="project" value="UniProtKB-KW"/>
</dbReference>
<evidence type="ECO:0000313" key="6">
    <source>
        <dbReference type="EnsemblPlants" id="AES64206"/>
    </source>
</evidence>
<sequence>MYKEFRDTTLNGAVDLMYNETASRHRVCFPCIQIIKTATIPAKLCKRESTKQFHDSKDQVPIGFQENHTTTQEAEDNIQGQEAELVYSRARLIAFMSTLATAATKPFSTLITTYLNFCHLMMSTDK</sequence>
<protein>
    <submittedName>
        <fullName evidence="5">60S ribosomal protein L18a</fullName>
    </submittedName>
</protein>
<reference evidence="5 7" key="2">
    <citation type="journal article" date="2014" name="BMC Genomics">
        <title>An improved genome release (version Mt4.0) for the model legume Medicago truncatula.</title>
        <authorList>
            <person name="Tang H."/>
            <person name="Krishnakumar V."/>
            <person name="Bidwell S."/>
            <person name="Rosen B."/>
            <person name="Chan A."/>
            <person name="Zhou S."/>
            <person name="Gentzbittel L."/>
            <person name="Childs K.L."/>
            <person name="Yandell M."/>
            <person name="Gundlach H."/>
            <person name="Mayer K.F."/>
            <person name="Schwartz D.C."/>
            <person name="Town C.D."/>
        </authorList>
    </citation>
    <scope>GENOME REANNOTATION</scope>
    <source>
        <strain evidence="6 7">cv. Jemalong A17</strain>
    </source>
</reference>
<dbReference type="HOGENOM" id="CLU_1984870_0_0_1"/>
<dbReference type="AlphaFoldDB" id="G7IPY8"/>
<dbReference type="FunFam" id="3.10.20.10:FF:000001">
    <property type="entry name" value="60S ribosomal protein L18a"/>
    <property type="match status" value="1"/>
</dbReference>